<sequence length="114" mass="12759">MYLTYENKTTEVPISTDGGSPVEVVEDPAESEGTFDEFEYEDEALEDAEGFYTESSGTPGKIIKALPSTPEYIFDMLLEILKAHRAIVVKYYERSLSVSSKLMTYTPYCVCLSS</sequence>
<evidence type="ECO:0000313" key="2">
    <source>
        <dbReference type="EMBL" id="RIB25890.1"/>
    </source>
</evidence>
<reference evidence="2 3" key="1">
    <citation type="submission" date="2018-06" db="EMBL/GenBank/DDBJ databases">
        <title>Comparative genomics reveals the genomic features of Rhizophagus irregularis, R. cerebriforme, R. diaphanum and Gigaspora rosea, and their symbiotic lifestyle signature.</title>
        <authorList>
            <person name="Morin E."/>
            <person name="San Clemente H."/>
            <person name="Chen E.C.H."/>
            <person name="De La Providencia I."/>
            <person name="Hainaut M."/>
            <person name="Kuo A."/>
            <person name="Kohler A."/>
            <person name="Murat C."/>
            <person name="Tang N."/>
            <person name="Roy S."/>
            <person name="Loubradou J."/>
            <person name="Henrissat B."/>
            <person name="Grigoriev I.V."/>
            <person name="Corradi N."/>
            <person name="Roux C."/>
            <person name="Martin F.M."/>
        </authorList>
    </citation>
    <scope>NUCLEOTIDE SEQUENCE [LARGE SCALE GENOMIC DNA]</scope>
    <source>
        <strain evidence="2 3">DAOM 194757</strain>
    </source>
</reference>
<name>A0A397VTJ4_9GLOM</name>
<gene>
    <name evidence="2" type="ORF">C2G38_2241121</name>
</gene>
<feature type="region of interest" description="Disordered" evidence="1">
    <location>
        <begin position="1"/>
        <end position="22"/>
    </location>
</feature>
<dbReference type="Proteomes" id="UP000266673">
    <property type="component" value="Unassembled WGS sequence"/>
</dbReference>
<evidence type="ECO:0000313" key="3">
    <source>
        <dbReference type="Proteomes" id="UP000266673"/>
    </source>
</evidence>
<dbReference type="EMBL" id="QKWP01000158">
    <property type="protein sequence ID" value="RIB25890.1"/>
    <property type="molecule type" value="Genomic_DNA"/>
</dbReference>
<evidence type="ECO:0000256" key="1">
    <source>
        <dbReference type="SAM" id="MobiDB-lite"/>
    </source>
</evidence>
<comment type="caution">
    <text evidence="2">The sequence shown here is derived from an EMBL/GenBank/DDBJ whole genome shotgun (WGS) entry which is preliminary data.</text>
</comment>
<accession>A0A397VTJ4</accession>
<proteinExistence type="predicted"/>
<dbReference type="AlphaFoldDB" id="A0A397VTJ4"/>
<feature type="compositionally biased region" description="Polar residues" evidence="1">
    <location>
        <begin position="1"/>
        <end position="13"/>
    </location>
</feature>
<organism evidence="2 3">
    <name type="scientific">Gigaspora rosea</name>
    <dbReference type="NCBI Taxonomy" id="44941"/>
    <lineage>
        <taxon>Eukaryota</taxon>
        <taxon>Fungi</taxon>
        <taxon>Fungi incertae sedis</taxon>
        <taxon>Mucoromycota</taxon>
        <taxon>Glomeromycotina</taxon>
        <taxon>Glomeromycetes</taxon>
        <taxon>Diversisporales</taxon>
        <taxon>Gigasporaceae</taxon>
        <taxon>Gigaspora</taxon>
    </lineage>
</organism>
<keyword evidence="3" id="KW-1185">Reference proteome</keyword>
<protein>
    <submittedName>
        <fullName evidence="2">Uncharacterized protein</fullName>
    </submittedName>
</protein>